<comment type="caution">
    <text evidence="1">The sequence shown here is derived from an EMBL/GenBank/DDBJ whole genome shotgun (WGS) entry which is preliminary data.</text>
</comment>
<protein>
    <submittedName>
        <fullName evidence="1">Uncharacterized protein</fullName>
    </submittedName>
</protein>
<accession>A0ABW3K1P6</accession>
<organism evidence="1 2">
    <name type="scientific">Ohtaekwangia kribbensis</name>
    <dbReference type="NCBI Taxonomy" id="688913"/>
    <lineage>
        <taxon>Bacteria</taxon>
        <taxon>Pseudomonadati</taxon>
        <taxon>Bacteroidota</taxon>
        <taxon>Cytophagia</taxon>
        <taxon>Cytophagales</taxon>
        <taxon>Fulvivirgaceae</taxon>
        <taxon>Ohtaekwangia</taxon>
    </lineage>
</organism>
<dbReference type="EMBL" id="JBHTKA010000003">
    <property type="protein sequence ID" value="MFD1000012.1"/>
    <property type="molecule type" value="Genomic_DNA"/>
</dbReference>
<reference evidence="2" key="1">
    <citation type="journal article" date="2019" name="Int. J. Syst. Evol. Microbiol.">
        <title>The Global Catalogue of Microorganisms (GCM) 10K type strain sequencing project: providing services to taxonomists for standard genome sequencing and annotation.</title>
        <authorList>
            <consortium name="The Broad Institute Genomics Platform"/>
            <consortium name="The Broad Institute Genome Sequencing Center for Infectious Disease"/>
            <person name="Wu L."/>
            <person name="Ma J."/>
        </authorList>
    </citation>
    <scope>NUCLEOTIDE SEQUENCE [LARGE SCALE GENOMIC DNA]</scope>
    <source>
        <strain evidence="2">CCUG 58938</strain>
    </source>
</reference>
<evidence type="ECO:0000313" key="1">
    <source>
        <dbReference type="EMBL" id="MFD1000012.1"/>
    </source>
</evidence>
<evidence type="ECO:0000313" key="2">
    <source>
        <dbReference type="Proteomes" id="UP001597112"/>
    </source>
</evidence>
<sequence>MLKFTFTKTGKPTGAFLGDSYRVEYNLSLPNGTSGKVSYRDFNATINIEDRVILIKPVMNGITVTRYQIWEGDVCIGHIKRSPWWNAGFKIVLNSGVIFKAKRVYKNFWDSLFNSNDYLIFLSSENNFVKYTFRASEHFSKSFWSNEYRALEGHVESTIDNMLIPAIGFVLIELMLIDAAS</sequence>
<dbReference type="RefSeq" id="WP_377579243.1">
    <property type="nucleotide sequence ID" value="NZ_JBHTKA010000003.1"/>
</dbReference>
<proteinExistence type="predicted"/>
<name>A0ABW3K1P6_9BACT</name>
<dbReference type="Proteomes" id="UP001597112">
    <property type="component" value="Unassembled WGS sequence"/>
</dbReference>
<gene>
    <name evidence="1" type="ORF">ACFQ21_11885</name>
</gene>
<keyword evidence="2" id="KW-1185">Reference proteome</keyword>